<dbReference type="Gene3D" id="1.20.1250.20">
    <property type="entry name" value="MFS general substrate transporter like domains"/>
    <property type="match status" value="1"/>
</dbReference>
<dbReference type="PROSITE" id="PS50850">
    <property type="entry name" value="MFS"/>
    <property type="match status" value="1"/>
</dbReference>
<dbReference type="AlphaFoldDB" id="X1NUN3"/>
<dbReference type="EMBL" id="BARV01027117">
    <property type="protein sequence ID" value="GAI33926.1"/>
    <property type="molecule type" value="Genomic_DNA"/>
</dbReference>
<sequence>FALLGNGGWLPTMSMLINVNFGLASYGAIFGMITFAQSIGGAIGPFFGGYLYDIMNTYYWAFIIFLAAYAVAIPAVLAVHRPKSLE</sequence>
<gene>
    <name evidence="3" type="ORF">S06H3_43688</name>
</gene>
<accession>X1NUN3</accession>
<keyword evidence="1" id="KW-1133">Transmembrane helix</keyword>
<proteinExistence type="predicted"/>
<feature type="transmembrane region" description="Helical" evidence="1">
    <location>
        <begin position="23"/>
        <end position="52"/>
    </location>
</feature>
<name>X1NUN3_9ZZZZ</name>
<feature type="domain" description="Major facilitator superfamily (MFS) profile" evidence="2">
    <location>
        <begin position="1"/>
        <end position="86"/>
    </location>
</feature>
<dbReference type="SUPFAM" id="SSF103473">
    <property type="entry name" value="MFS general substrate transporter"/>
    <property type="match status" value="1"/>
</dbReference>
<dbReference type="InterPro" id="IPR036259">
    <property type="entry name" value="MFS_trans_sf"/>
</dbReference>
<feature type="transmembrane region" description="Helical" evidence="1">
    <location>
        <begin position="58"/>
        <end position="79"/>
    </location>
</feature>
<reference evidence="3" key="1">
    <citation type="journal article" date="2014" name="Front. Microbiol.">
        <title>High frequency of phylogenetically diverse reductive dehalogenase-homologous genes in deep subseafloor sedimentary metagenomes.</title>
        <authorList>
            <person name="Kawai M."/>
            <person name="Futagami T."/>
            <person name="Toyoda A."/>
            <person name="Takaki Y."/>
            <person name="Nishi S."/>
            <person name="Hori S."/>
            <person name="Arai W."/>
            <person name="Tsubouchi T."/>
            <person name="Morono Y."/>
            <person name="Uchiyama I."/>
            <person name="Ito T."/>
            <person name="Fujiyama A."/>
            <person name="Inagaki F."/>
            <person name="Takami H."/>
        </authorList>
    </citation>
    <scope>NUCLEOTIDE SEQUENCE</scope>
    <source>
        <strain evidence="3">Expedition CK06-06</strain>
    </source>
</reference>
<keyword evidence="1" id="KW-0472">Membrane</keyword>
<keyword evidence="1" id="KW-0812">Transmembrane</keyword>
<protein>
    <recommendedName>
        <fullName evidence="2">Major facilitator superfamily (MFS) profile domain-containing protein</fullName>
    </recommendedName>
</protein>
<organism evidence="3">
    <name type="scientific">marine sediment metagenome</name>
    <dbReference type="NCBI Taxonomy" id="412755"/>
    <lineage>
        <taxon>unclassified sequences</taxon>
        <taxon>metagenomes</taxon>
        <taxon>ecological metagenomes</taxon>
    </lineage>
</organism>
<evidence type="ECO:0000259" key="2">
    <source>
        <dbReference type="PROSITE" id="PS50850"/>
    </source>
</evidence>
<dbReference type="GO" id="GO:0022857">
    <property type="term" value="F:transmembrane transporter activity"/>
    <property type="evidence" value="ECO:0007669"/>
    <property type="project" value="InterPro"/>
</dbReference>
<dbReference type="InterPro" id="IPR020846">
    <property type="entry name" value="MFS_dom"/>
</dbReference>
<evidence type="ECO:0000256" key="1">
    <source>
        <dbReference type="SAM" id="Phobius"/>
    </source>
</evidence>
<evidence type="ECO:0000313" key="3">
    <source>
        <dbReference type="EMBL" id="GAI33926.1"/>
    </source>
</evidence>
<feature type="non-terminal residue" evidence="3">
    <location>
        <position position="1"/>
    </location>
</feature>
<comment type="caution">
    <text evidence="3">The sequence shown here is derived from an EMBL/GenBank/DDBJ whole genome shotgun (WGS) entry which is preliminary data.</text>
</comment>